<feature type="signal peptide" evidence="1">
    <location>
        <begin position="1"/>
        <end position="22"/>
    </location>
</feature>
<evidence type="ECO:0000313" key="2">
    <source>
        <dbReference type="EMBL" id="NNM72521.1"/>
    </source>
</evidence>
<organism evidence="2 3">
    <name type="scientific">Enterovirga aerilata</name>
    <dbReference type="NCBI Taxonomy" id="2730920"/>
    <lineage>
        <taxon>Bacteria</taxon>
        <taxon>Pseudomonadati</taxon>
        <taxon>Pseudomonadota</taxon>
        <taxon>Alphaproteobacteria</taxon>
        <taxon>Hyphomicrobiales</taxon>
        <taxon>Methylobacteriaceae</taxon>
        <taxon>Enterovirga</taxon>
    </lineage>
</organism>
<name>A0A849I5B1_9HYPH</name>
<dbReference type="Pfam" id="PF06226">
    <property type="entry name" value="DUF1007"/>
    <property type="match status" value="1"/>
</dbReference>
<reference evidence="2 3" key="1">
    <citation type="submission" date="2020-04" db="EMBL/GenBank/DDBJ databases">
        <title>Enterovirga sp. isolate from soil.</title>
        <authorList>
            <person name="Chea S."/>
            <person name="Kim D.-U."/>
        </authorList>
    </citation>
    <scope>NUCLEOTIDE SEQUENCE [LARGE SCALE GENOMIC DNA]</scope>
    <source>
        <strain evidence="2 3">DB1703</strain>
    </source>
</reference>
<comment type="caution">
    <text evidence="2">The sequence shown here is derived from an EMBL/GenBank/DDBJ whole genome shotgun (WGS) entry which is preliminary data.</text>
</comment>
<dbReference type="RefSeq" id="WP_171217984.1">
    <property type="nucleotide sequence ID" value="NZ_JABEPP010000002.1"/>
</dbReference>
<evidence type="ECO:0000256" key="1">
    <source>
        <dbReference type="SAM" id="SignalP"/>
    </source>
</evidence>
<keyword evidence="1" id="KW-0732">Signal</keyword>
<evidence type="ECO:0000313" key="3">
    <source>
        <dbReference type="Proteomes" id="UP000564885"/>
    </source>
</evidence>
<keyword evidence="3" id="KW-1185">Reference proteome</keyword>
<dbReference type="InterPro" id="IPR010412">
    <property type="entry name" value="DUF1007"/>
</dbReference>
<accession>A0A849I5B1</accession>
<feature type="chain" id="PRO_5032624757" evidence="1">
    <location>
        <begin position="23"/>
        <end position="212"/>
    </location>
</feature>
<dbReference type="EMBL" id="JABEPP010000002">
    <property type="protein sequence ID" value="NNM72521.1"/>
    <property type="molecule type" value="Genomic_DNA"/>
</dbReference>
<gene>
    <name evidence="2" type="ORF">HJG44_08995</name>
</gene>
<sequence>MRFVTHLGAALAVALAASPAVAHPHVWVKSKATILYDANGRITGIRHGWSFDEAYSAYAVQGFPKGPDGRPAPDKMAELAKINIESLAEQGFFTSAKANGQKLGFAEPVNYATSFDGNVLTLTFELPLRSPAKADRAFTLEVYDPTFFVDFAIPEGEDAVRLEGAPKGCALNVTRPKPPEQPQSVSESFFNALSAASQYGAQFASRVLVACP</sequence>
<dbReference type="AlphaFoldDB" id="A0A849I5B1"/>
<protein>
    <submittedName>
        <fullName evidence="2">DUF1007 family protein</fullName>
    </submittedName>
</protein>
<dbReference type="Proteomes" id="UP000564885">
    <property type="component" value="Unassembled WGS sequence"/>
</dbReference>
<proteinExistence type="predicted"/>